<feature type="non-terminal residue" evidence="2">
    <location>
        <position position="1"/>
    </location>
</feature>
<keyword evidence="3" id="KW-1185">Reference proteome</keyword>
<protein>
    <submittedName>
        <fullName evidence="2">Uncharacterized protein</fullName>
    </submittedName>
</protein>
<dbReference type="Proteomes" id="UP000499080">
    <property type="component" value="Unassembled WGS sequence"/>
</dbReference>
<proteinExistence type="predicted"/>
<dbReference type="EMBL" id="BGPR01153324">
    <property type="protein sequence ID" value="GBL67255.1"/>
    <property type="molecule type" value="Genomic_DNA"/>
</dbReference>
<organism evidence="2 3">
    <name type="scientific">Araneus ventricosus</name>
    <name type="common">Orbweaver spider</name>
    <name type="synonym">Epeira ventricosa</name>
    <dbReference type="NCBI Taxonomy" id="182803"/>
    <lineage>
        <taxon>Eukaryota</taxon>
        <taxon>Metazoa</taxon>
        <taxon>Ecdysozoa</taxon>
        <taxon>Arthropoda</taxon>
        <taxon>Chelicerata</taxon>
        <taxon>Arachnida</taxon>
        <taxon>Araneae</taxon>
        <taxon>Araneomorphae</taxon>
        <taxon>Entelegynae</taxon>
        <taxon>Araneoidea</taxon>
        <taxon>Araneidae</taxon>
        <taxon>Araneus</taxon>
    </lineage>
</organism>
<dbReference type="AlphaFoldDB" id="A0A4Y1ZTJ6"/>
<evidence type="ECO:0000256" key="1">
    <source>
        <dbReference type="SAM" id="MobiDB-lite"/>
    </source>
</evidence>
<accession>A0A4Y1ZTJ6</accession>
<evidence type="ECO:0000313" key="3">
    <source>
        <dbReference type="Proteomes" id="UP000499080"/>
    </source>
</evidence>
<name>A0A4Y1ZTJ6_ARAVE</name>
<feature type="region of interest" description="Disordered" evidence="1">
    <location>
        <begin position="74"/>
        <end position="97"/>
    </location>
</feature>
<gene>
    <name evidence="2" type="ORF">AVEN_1688_1</name>
</gene>
<evidence type="ECO:0000313" key="2">
    <source>
        <dbReference type="EMBL" id="GBL67255.1"/>
    </source>
</evidence>
<comment type="caution">
    <text evidence="2">The sequence shown here is derived from an EMBL/GenBank/DDBJ whole genome shotgun (WGS) entry which is preliminary data.</text>
</comment>
<sequence length="97" mass="11246">YTFFNILNVDNTDSNFSLQQACHKFVKTRVQACHKFVMTQECNLQQVKESFEVTMKRTCSKLATNLPCKLNANYSKNRVRTRPRNRTRDLPLGSLTG</sequence>
<reference evidence="2 3" key="1">
    <citation type="journal article" date="2019" name="Sci. Rep.">
        <title>Orb-weaving spider Araneus ventricosus genome elucidates the spidroin gene catalogue.</title>
        <authorList>
            <person name="Kono N."/>
            <person name="Nakamura H."/>
            <person name="Ohtoshi R."/>
            <person name="Moran D.A.P."/>
            <person name="Shinohara A."/>
            <person name="Yoshida Y."/>
            <person name="Fujiwara M."/>
            <person name="Mori M."/>
            <person name="Tomita M."/>
            <person name="Arakawa K."/>
        </authorList>
    </citation>
    <scope>NUCLEOTIDE SEQUENCE [LARGE SCALE GENOMIC DNA]</scope>
</reference>